<dbReference type="Proteomes" id="UP000784294">
    <property type="component" value="Unassembled WGS sequence"/>
</dbReference>
<keyword evidence="2" id="KW-1185">Reference proteome</keyword>
<protein>
    <submittedName>
        <fullName evidence="1">Uncharacterized protein</fullName>
    </submittedName>
</protein>
<accession>A0A448X7M8</accession>
<gene>
    <name evidence="1" type="ORF">PXEA_LOCUS23599</name>
</gene>
<organism evidence="1 2">
    <name type="scientific">Protopolystoma xenopodis</name>
    <dbReference type="NCBI Taxonomy" id="117903"/>
    <lineage>
        <taxon>Eukaryota</taxon>
        <taxon>Metazoa</taxon>
        <taxon>Spiralia</taxon>
        <taxon>Lophotrochozoa</taxon>
        <taxon>Platyhelminthes</taxon>
        <taxon>Monogenea</taxon>
        <taxon>Polyopisthocotylea</taxon>
        <taxon>Polystomatidea</taxon>
        <taxon>Polystomatidae</taxon>
        <taxon>Protopolystoma</taxon>
    </lineage>
</organism>
<dbReference type="EMBL" id="CAAALY010109982">
    <property type="protein sequence ID" value="VEL30159.1"/>
    <property type="molecule type" value="Genomic_DNA"/>
</dbReference>
<name>A0A448X7M8_9PLAT</name>
<evidence type="ECO:0000313" key="2">
    <source>
        <dbReference type="Proteomes" id="UP000784294"/>
    </source>
</evidence>
<comment type="caution">
    <text evidence="1">The sequence shown here is derived from an EMBL/GenBank/DDBJ whole genome shotgun (WGS) entry which is preliminary data.</text>
</comment>
<sequence>MALTRLAGLVACLHERCHCYCESFLPCNLISIELPVPIRRTFSFLLIHLGFAFQSIRASNFYLMRWRQAARGGFSPGLIDFEIRIISRLPSSRPTV</sequence>
<reference evidence="1" key="1">
    <citation type="submission" date="2018-11" db="EMBL/GenBank/DDBJ databases">
        <authorList>
            <consortium name="Pathogen Informatics"/>
        </authorList>
    </citation>
    <scope>NUCLEOTIDE SEQUENCE</scope>
</reference>
<evidence type="ECO:0000313" key="1">
    <source>
        <dbReference type="EMBL" id="VEL30159.1"/>
    </source>
</evidence>
<proteinExistence type="predicted"/>
<dbReference type="AlphaFoldDB" id="A0A448X7M8"/>